<dbReference type="RefSeq" id="WP_315908011.1">
    <property type="nucleotide sequence ID" value="NZ_JAOPKC010000002.1"/>
</dbReference>
<evidence type="ECO:0000313" key="5">
    <source>
        <dbReference type="Proteomes" id="UP001209746"/>
    </source>
</evidence>
<dbReference type="Gene3D" id="2.40.100.20">
    <property type="match status" value="1"/>
</dbReference>
<feature type="domain" description="Cyclophilin TM1367-like" evidence="1">
    <location>
        <begin position="5"/>
        <end position="120"/>
    </location>
</feature>
<evidence type="ECO:0000313" key="4">
    <source>
        <dbReference type="Proteomes" id="UP001208186"/>
    </source>
</evidence>
<proteinExistence type="predicted"/>
<dbReference type="Pfam" id="PF04126">
    <property type="entry name" value="Cyclophil_like"/>
    <property type="match status" value="1"/>
</dbReference>
<keyword evidence="4" id="KW-1185">Reference proteome</keyword>
<dbReference type="Proteomes" id="UP001208186">
    <property type="component" value="Unassembled WGS sequence"/>
</dbReference>
<dbReference type="EMBL" id="JAOPKD010000002">
    <property type="protein sequence ID" value="MCU4726175.1"/>
    <property type="molecule type" value="Genomic_DNA"/>
</dbReference>
<dbReference type="InterPro" id="IPR029000">
    <property type="entry name" value="Cyclophilin-like_dom_sf"/>
</dbReference>
<protein>
    <submittedName>
        <fullName evidence="3">Cyclophilin-like fold protein</fullName>
    </submittedName>
</protein>
<evidence type="ECO:0000313" key="3">
    <source>
        <dbReference type="EMBL" id="MCU4726175.1"/>
    </source>
</evidence>
<dbReference type="InterPro" id="IPR025658">
    <property type="entry name" value="Cyclophilin_TM1367"/>
</dbReference>
<name>A0AAE3I966_9EURY</name>
<reference evidence="3" key="1">
    <citation type="submission" date="2023-02" db="EMBL/GenBank/DDBJ databases">
        <title>Enrichment on poylsaccharides allowed isolation of novel metabolic and taxonomic groups of Haloarchaea.</title>
        <authorList>
            <person name="Sorokin D.Y."/>
            <person name="Elcheninov A.G."/>
            <person name="Khizhniak T.V."/>
            <person name="Kolganova T.V."/>
            <person name="Kublanov I.V."/>
        </authorList>
    </citation>
    <scope>NUCLEOTIDE SEQUENCE</scope>
    <source>
        <strain evidence="2 4">HArc-curdl5-1</strain>
        <strain evidence="3">HArc-curdl7</strain>
    </source>
</reference>
<sequence>MADLVITAGEHELEADWLAENHRTRDALLESLPVSGEAARWGDELYFDVPVDVDPAATRAEVPVGTIAYWPQGNALCLFWGPTPASIDGMPRAASPVAPLARIDDVSPLDATEGGAWVRVEIA</sequence>
<gene>
    <name evidence="3" type="ORF">OB914_04200</name>
    <name evidence="2" type="ORF">OB916_04125</name>
</gene>
<evidence type="ECO:0000313" key="2">
    <source>
        <dbReference type="EMBL" id="MCU4717248.1"/>
    </source>
</evidence>
<comment type="caution">
    <text evidence="3">The sequence shown here is derived from an EMBL/GenBank/DDBJ whole genome shotgun (WGS) entry which is preliminary data.</text>
</comment>
<accession>A0AAE3I966</accession>
<dbReference type="Proteomes" id="UP001209746">
    <property type="component" value="Unassembled WGS sequence"/>
</dbReference>
<dbReference type="SUPFAM" id="SSF50891">
    <property type="entry name" value="Cyclophilin-like"/>
    <property type="match status" value="1"/>
</dbReference>
<dbReference type="EMBL" id="JAOPKC010000002">
    <property type="protein sequence ID" value="MCU4717248.1"/>
    <property type="molecule type" value="Genomic_DNA"/>
</dbReference>
<organism evidence="3 5">
    <name type="scientific">Halapricum hydrolyticum</name>
    <dbReference type="NCBI Taxonomy" id="2979991"/>
    <lineage>
        <taxon>Archaea</taxon>
        <taxon>Methanobacteriati</taxon>
        <taxon>Methanobacteriota</taxon>
        <taxon>Stenosarchaea group</taxon>
        <taxon>Halobacteria</taxon>
        <taxon>Halobacteriales</taxon>
        <taxon>Haloarculaceae</taxon>
        <taxon>Halapricum</taxon>
    </lineage>
</organism>
<dbReference type="AlphaFoldDB" id="A0AAE3I966"/>
<evidence type="ECO:0000259" key="1">
    <source>
        <dbReference type="Pfam" id="PF04126"/>
    </source>
</evidence>